<evidence type="ECO:0000313" key="4">
    <source>
        <dbReference type="RefSeq" id="XP_060669117.1"/>
    </source>
</evidence>
<proteinExistence type="predicted"/>
<dbReference type="Pfam" id="PF22936">
    <property type="entry name" value="Pol_BBD"/>
    <property type="match status" value="1"/>
</dbReference>
<dbReference type="InterPro" id="IPR054722">
    <property type="entry name" value="PolX-like_BBD"/>
</dbReference>
<feature type="region of interest" description="Disordered" evidence="1">
    <location>
        <begin position="133"/>
        <end position="157"/>
    </location>
</feature>
<organism evidence="3 4">
    <name type="scientific">Ziziphus jujuba</name>
    <name type="common">Chinese jujube</name>
    <name type="synonym">Ziziphus sativa</name>
    <dbReference type="NCBI Taxonomy" id="326968"/>
    <lineage>
        <taxon>Eukaryota</taxon>
        <taxon>Viridiplantae</taxon>
        <taxon>Streptophyta</taxon>
        <taxon>Embryophyta</taxon>
        <taxon>Tracheophyta</taxon>
        <taxon>Spermatophyta</taxon>
        <taxon>Magnoliopsida</taxon>
        <taxon>eudicotyledons</taxon>
        <taxon>Gunneridae</taxon>
        <taxon>Pentapetalae</taxon>
        <taxon>rosids</taxon>
        <taxon>fabids</taxon>
        <taxon>Rosales</taxon>
        <taxon>Rhamnaceae</taxon>
        <taxon>Paliureae</taxon>
        <taxon>Ziziphus</taxon>
    </lineage>
</organism>
<reference evidence="4" key="1">
    <citation type="submission" date="2025-08" db="UniProtKB">
        <authorList>
            <consortium name="RefSeq"/>
        </authorList>
    </citation>
    <scope>IDENTIFICATION</scope>
    <source>
        <tissue evidence="4">Seedling</tissue>
    </source>
</reference>
<protein>
    <submittedName>
        <fullName evidence="4">Uncharacterized protein LOC132800132</fullName>
    </submittedName>
</protein>
<accession>A0ABM3ZXC6</accession>
<sequence>MASKIEVAIFNGKGNFLLWRKKMKVVLVLMNVAKGIYGSFPAVLPEDKKLEIDEIALSTIILHLYDNVLRKVDDVITTSEIWYKLEQLYLMRDVKNAIKYGHDSLSLDMVISSLKSKDIEIKFESKSEGLSARGRSFTRNSGSTDIKGKNRDHSRCTSRNKGQKYYYYKKEGHMMIVIRKRKMIKSYKKYEGGQVLLGDDHSCQMVGIGNVQFKLYNGTVRTLSSVRYVSGLRRNLISLNMLDDAGYTSKTENGKMKISKGSFVALKCVKKNGLYVLLSGVVFNSCNASVHTPVDNTMLAHNRLGHISENGLYYLNK</sequence>
<feature type="domain" description="Retrovirus-related Pol polyprotein from transposon TNT 1-94-like beta-barrel" evidence="2">
    <location>
        <begin position="177"/>
        <end position="247"/>
    </location>
</feature>
<dbReference type="Proteomes" id="UP001652623">
    <property type="component" value="Chromosome 12"/>
</dbReference>
<keyword evidence="3" id="KW-1185">Reference proteome</keyword>
<gene>
    <name evidence="4" type="primary">LOC132800132</name>
</gene>
<dbReference type="RefSeq" id="XP_060669117.1">
    <property type="nucleotide sequence ID" value="XM_060813134.1"/>
</dbReference>
<evidence type="ECO:0000313" key="3">
    <source>
        <dbReference type="Proteomes" id="UP001652623"/>
    </source>
</evidence>
<feature type="compositionally biased region" description="Basic and acidic residues" evidence="1">
    <location>
        <begin position="146"/>
        <end position="155"/>
    </location>
</feature>
<dbReference type="GeneID" id="132800132"/>
<evidence type="ECO:0000256" key="1">
    <source>
        <dbReference type="SAM" id="MobiDB-lite"/>
    </source>
</evidence>
<name>A0ABM3ZXC6_ZIZJJ</name>
<evidence type="ECO:0000259" key="2">
    <source>
        <dbReference type="Pfam" id="PF22936"/>
    </source>
</evidence>